<gene>
    <name evidence="1" type="ORF">QYM36_014799</name>
</gene>
<evidence type="ECO:0000313" key="1">
    <source>
        <dbReference type="EMBL" id="KAK2706880.1"/>
    </source>
</evidence>
<dbReference type="InterPro" id="IPR052958">
    <property type="entry name" value="IFN-induced_PKR_regulator"/>
</dbReference>
<name>A0AA88HD63_ARTSF</name>
<comment type="caution">
    <text evidence="1">The sequence shown here is derived from an EMBL/GenBank/DDBJ whole genome shotgun (WGS) entry which is preliminary data.</text>
</comment>
<organism evidence="1 2">
    <name type="scientific">Artemia franciscana</name>
    <name type="common">Brine shrimp</name>
    <name type="synonym">Artemia sanfranciscana</name>
    <dbReference type="NCBI Taxonomy" id="6661"/>
    <lineage>
        <taxon>Eukaryota</taxon>
        <taxon>Metazoa</taxon>
        <taxon>Ecdysozoa</taxon>
        <taxon>Arthropoda</taxon>
        <taxon>Crustacea</taxon>
        <taxon>Branchiopoda</taxon>
        <taxon>Anostraca</taxon>
        <taxon>Artemiidae</taxon>
        <taxon>Artemia</taxon>
    </lineage>
</organism>
<sequence>MKKCVGQGFDKATSMSSLVNGAAGEIKRSYQLAYYFHCVSHTTNISCPKIVSVPILRNVQDALRQTISHFSSSAKRSRLLKKHLMSDNCREKGYAIRKDPVAIFDTFQTLWGLSEDEKTNSSQNFEERQDGKSLGRLLLSEVTKSDLDMKKCVGQGFDKATSMSSLVNGVAGEIKRSYQLAYYFHCVSHTTNISCPKIVSVPILRNVQDALRETISHFSSSAKRSRLLKKHLMSDNCRGETLIGLCSTRFVDRQDAISWFWDYLSSIISALDEMEG</sequence>
<evidence type="ECO:0000313" key="2">
    <source>
        <dbReference type="Proteomes" id="UP001187531"/>
    </source>
</evidence>
<dbReference type="PANTHER" id="PTHR46289:SF14">
    <property type="entry name" value="DUF4371 DOMAIN-CONTAINING PROTEIN"/>
    <property type="match status" value="1"/>
</dbReference>
<protein>
    <submittedName>
        <fullName evidence="1">Uncharacterized protein</fullName>
    </submittedName>
</protein>
<accession>A0AA88HD63</accession>
<dbReference type="Proteomes" id="UP001187531">
    <property type="component" value="Unassembled WGS sequence"/>
</dbReference>
<dbReference type="PANTHER" id="PTHR46289">
    <property type="entry name" value="52 KDA REPRESSOR OF THE INHIBITOR OF THE PROTEIN KINASE-LIKE PROTEIN-RELATED"/>
    <property type="match status" value="1"/>
</dbReference>
<reference evidence="1" key="1">
    <citation type="submission" date="2023-07" db="EMBL/GenBank/DDBJ databases">
        <title>Chromosome-level genome assembly of Artemia franciscana.</title>
        <authorList>
            <person name="Jo E."/>
        </authorList>
    </citation>
    <scope>NUCLEOTIDE SEQUENCE</scope>
    <source>
        <tissue evidence="1">Whole body</tissue>
    </source>
</reference>
<dbReference type="EMBL" id="JAVRJZ010000019">
    <property type="protein sequence ID" value="KAK2706880.1"/>
    <property type="molecule type" value="Genomic_DNA"/>
</dbReference>
<keyword evidence="2" id="KW-1185">Reference proteome</keyword>
<proteinExistence type="predicted"/>
<dbReference type="AlphaFoldDB" id="A0AA88HD63"/>